<protein>
    <submittedName>
        <fullName evidence="2">Uncharacterized protein</fullName>
    </submittedName>
</protein>
<proteinExistence type="predicted"/>
<sequence>MSFFSCRHTRNQSPSHGRWCRGTPPPIPPGSSSRSQSNVLMARICQRVFRTGPTFNIWWPLGAAASPASARASRALSACSLLSPTMPQRWAVQWLGEADIGRKGGLPQAASVSRCPLTSAAAQNPGH</sequence>
<evidence type="ECO:0000256" key="1">
    <source>
        <dbReference type="SAM" id="MobiDB-lite"/>
    </source>
</evidence>
<name>A0AAV7PRN1_PLEWA</name>
<reference evidence="2" key="1">
    <citation type="journal article" date="2022" name="bioRxiv">
        <title>Sequencing and chromosome-scale assembly of the giantPleurodeles waltlgenome.</title>
        <authorList>
            <person name="Brown T."/>
            <person name="Elewa A."/>
            <person name="Iarovenko S."/>
            <person name="Subramanian E."/>
            <person name="Araus A.J."/>
            <person name="Petzold A."/>
            <person name="Susuki M."/>
            <person name="Suzuki K.-i.T."/>
            <person name="Hayashi T."/>
            <person name="Toyoda A."/>
            <person name="Oliveira C."/>
            <person name="Osipova E."/>
            <person name="Leigh N.D."/>
            <person name="Simon A."/>
            <person name="Yun M.H."/>
        </authorList>
    </citation>
    <scope>NUCLEOTIDE SEQUENCE</scope>
    <source>
        <strain evidence="2">20211129_DDA</strain>
        <tissue evidence="2">Liver</tissue>
    </source>
</reference>
<feature type="region of interest" description="Disordered" evidence="1">
    <location>
        <begin position="1"/>
        <end position="35"/>
    </location>
</feature>
<gene>
    <name evidence="2" type="ORF">NDU88_009045</name>
</gene>
<dbReference type="Proteomes" id="UP001066276">
    <property type="component" value="Chromosome 7"/>
</dbReference>
<evidence type="ECO:0000313" key="3">
    <source>
        <dbReference type="Proteomes" id="UP001066276"/>
    </source>
</evidence>
<accession>A0AAV7PRN1</accession>
<comment type="caution">
    <text evidence="2">The sequence shown here is derived from an EMBL/GenBank/DDBJ whole genome shotgun (WGS) entry which is preliminary data.</text>
</comment>
<dbReference type="EMBL" id="JANPWB010000011">
    <property type="protein sequence ID" value="KAJ1130695.1"/>
    <property type="molecule type" value="Genomic_DNA"/>
</dbReference>
<dbReference type="AlphaFoldDB" id="A0AAV7PRN1"/>
<evidence type="ECO:0000313" key="2">
    <source>
        <dbReference type="EMBL" id="KAJ1130695.1"/>
    </source>
</evidence>
<organism evidence="2 3">
    <name type="scientific">Pleurodeles waltl</name>
    <name type="common">Iberian ribbed newt</name>
    <dbReference type="NCBI Taxonomy" id="8319"/>
    <lineage>
        <taxon>Eukaryota</taxon>
        <taxon>Metazoa</taxon>
        <taxon>Chordata</taxon>
        <taxon>Craniata</taxon>
        <taxon>Vertebrata</taxon>
        <taxon>Euteleostomi</taxon>
        <taxon>Amphibia</taxon>
        <taxon>Batrachia</taxon>
        <taxon>Caudata</taxon>
        <taxon>Salamandroidea</taxon>
        <taxon>Salamandridae</taxon>
        <taxon>Pleurodelinae</taxon>
        <taxon>Pleurodeles</taxon>
    </lineage>
</organism>
<keyword evidence="3" id="KW-1185">Reference proteome</keyword>